<dbReference type="Gene3D" id="2.40.50.100">
    <property type="match status" value="1"/>
</dbReference>
<keyword evidence="2" id="KW-0812">Transmembrane</keyword>
<feature type="coiled-coil region" evidence="1">
    <location>
        <begin position="108"/>
        <end position="166"/>
    </location>
</feature>
<sequence>MKRPVLGITIISIIAVALVAGYFLIERGNRETLAGKGPQPALIETARPLLRDFSLSAEWIGRVESRYLVKVVTLEEGRITSVDTADETVVKKGALLFTMGGPGINSRLAYLRERVASLRQRLSIAESRVKRKREAVKQRFSSRDELETAQDALARIQTDLSRTRHDLQLLEDLIRIRAPIHGVFTRRTVTVGQDVEKGMILGYITDPAHL</sequence>
<dbReference type="AlphaFoldDB" id="A0A3B1CHU2"/>
<feature type="non-terminal residue" evidence="3">
    <location>
        <position position="210"/>
    </location>
</feature>
<protein>
    <recommendedName>
        <fullName evidence="4">RND efflux pump membrane fusion protein barrel-sandwich domain-containing protein</fullName>
    </recommendedName>
</protein>
<evidence type="ECO:0000313" key="3">
    <source>
        <dbReference type="EMBL" id="VAX29789.1"/>
    </source>
</evidence>
<gene>
    <name evidence="3" type="ORF">MNBD_NITROSPIRAE02-826</name>
</gene>
<keyword evidence="1" id="KW-0175">Coiled coil</keyword>
<dbReference type="Gene3D" id="1.10.287.470">
    <property type="entry name" value="Helix hairpin bin"/>
    <property type="match status" value="1"/>
</dbReference>
<evidence type="ECO:0008006" key="4">
    <source>
        <dbReference type="Google" id="ProtNLM"/>
    </source>
</evidence>
<evidence type="ECO:0000256" key="1">
    <source>
        <dbReference type="SAM" id="Coils"/>
    </source>
</evidence>
<dbReference type="GO" id="GO:0015562">
    <property type="term" value="F:efflux transmembrane transporter activity"/>
    <property type="evidence" value="ECO:0007669"/>
    <property type="project" value="TreeGrafter"/>
</dbReference>
<reference evidence="3" key="1">
    <citation type="submission" date="2018-06" db="EMBL/GenBank/DDBJ databases">
        <authorList>
            <person name="Zhirakovskaya E."/>
        </authorList>
    </citation>
    <scope>NUCLEOTIDE SEQUENCE</scope>
</reference>
<proteinExistence type="predicted"/>
<dbReference type="SUPFAM" id="SSF111369">
    <property type="entry name" value="HlyD-like secretion proteins"/>
    <property type="match status" value="1"/>
</dbReference>
<dbReference type="PANTHER" id="PTHR30469">
    <property type="entry name" value="MULTIDRUG RESISTANCE PROTEIN MDTA"/>
    <property type="match status" value="1"/>
</dbReference>
<keyword evidence="2" id="KW-0472">Membrane</keyword>
<evidence type="ECO:0000256" key="2">
    <source>
        <dbReference type="SAM" id="Phobius"/>
    </source>
</evidence>
<organism evidence="3">
    <name type="scientific">hydrothermal vent metagenome</name>
    <dbReference type="NCBI Taxonomy" id="652676"/>
    <lineage>
        <taxon>unclassified sequences</taxon>
        <taxon>metagenomes</taxon>
        <taxon>ecological metagenomes</taxon>
    </lineage>
</organism>
<feature type="transmembrane region" description="Helical" evidence="2">
    <location>
        <begin position="6"/>
        <end position="25"/>
    </location>
</feature>
<accession>A0A3B1CHU2</accession>
<dbReference type="EMBL" id="UOGH01000132">
    <property type="protein sequence ID" value="VAX29789.1"/>
    <property type="molecule type" value="Genomic_DNA"/>
</dbReference>
<dbReference type="GO" id="GO:1990281">
    <property type="term" value="C:efflux pump complex"/>
    <property type="evidence" value="ECO:0007669"/>
    <property type="project" value="TreeGrafter"/>
</dbReference>
<keyword evidence="2" id="KW-1133">Transmembrane helix</keyword>
<name>A0A3B1CHU2_9ZZZZ</name>